<name>A0ABN7LUV0_9BACT</name>
<gene>
    <name evidence="3" type="ORF">NSPZN2_40023</name>
</gene>
<organism evidence="3 4">
    <name type="scientific">Nitrospira defluvii</name>
    <dbReference type="NCBI Taxonomy" id="330214"/>
    <lineage>
        <taxon>Bacteria</taxon>
        <taxon>Pseudomonadati</taxon>
        <taxon>Nitrospirota</taxon>
        <taxon>Nitrospiria</taxon>
        <taxon>Nitrospirales</taxon>
        <taxon>Nitrospiraceae</taxon>
        <taxon>Nitrospira</taxon>
    </lineage>
</organism>
<dbReference type="Proteomes" id="UP000675880">
    <property type="component" value="Unassembled WGS sequence"/>
</dbReference>
<evidence type="ECO:0000313" key="3">
    <source>
        <dbReference type="EMBL" id="CAE6765576.1"/>
    </source>
</evidence>
<keyword evidence="2" id="KW-1133">Transmembrane helix</keyword>
<comment type="caution">
    <text evidence="3">The sequence shown here is derived from an EMBL/GenBank/DDBJ whole genome shotgun (WGS) entry which is preliminary data.</text>
</comment>
<evidence type="ECO:0000256" key="2">
    <source>
        <dbReference type="SAM" id="Phobius"/>
    </source>
</evidence>
<dbReference type="RefSeq" id="WP_213042912.1">
    <property type="nucleotide sequence ID" value="NZ_CAJNBJ010000017.1"/>
</dbReference>
<protein>
    <recommendedName>
        <fullName evidence="5">PepSY domain-containing protein</fullName>
    </recommendedName>
</protein>
<reference evidence="3 4" key="1">
    <citation type="submission" date="2021-02" db="EMBL/GenBank/DDBJ databases">
        <authorList>
            <person name="Han P."/>
        </authorList>
    </citation>
    <scope>NUCLEOTIDE SEQUENCE [LARGE SCALE GENOMIC DNA]</scope>
    <source>
        <strain evidence="3">Candidatus Nitrospira sp. ZN2</strain>
    </source>
</reference>
<dbReference type="EMBL" id="CAJNBJ010000017">
    <property type="protein sequence ID" value="CAE6765576.1"/>
    <property type="molecule type" value="Genomic_DNA"/>
</dbReference>
<accession>A0ABN7LUV0</accession>
<keyword evidence="2" id="KW-0472">Membrane</keyword>
<evidence type="ECO:0008006" key="5">
    <source>
        <dbReference type="Google" id="ProtNLM"/>
    </source>
</evidence>
<feature type="compositionally biased region" description="Pro residues" evidence="1">
    <location>
        <begin position="138"/>
        <end position="151"/>
    </location>
</feature>
<keyword evidence="2" id="KW-0812">Transmembrane</keyword>
<feature type="transmembrane region" description="Helical" evidence="2">
    <location>
        <begin position="7"/>
        <end position="23"/>
    </location>
</feature>
<keyword evidence="4" id="KW-1185">Reference proteome</keyword>
<proteinExistence type="predicted"/>
<evidence type="ECO:0000313" key="4">
    <source>
        <dbReference type="Proteomes" id="UP000675880"/>
    </source>
</evidence>
<sequence>MSKVIHYAVLLLLLAGVLVYWWMKPPTLNPITDPRAAEALALVQTHRAAGYPTILQAFNERARIQEARKLGLRLGEWQVIKQDEQRYEVRIYMREQGTTQWFERDFIWHVDLATKRVNAASLPADGLMPEGPESGRPSRPPGDAPPFPPTM</sequence>
<evidence type="ECO:0000256" key="1">
    <source>
        <dbReference type="SAM" id="MobiDB-lite"/>
    </source>
</evidence>
<feature type="region of interest" description="Disordered" evidence="1">
    <location>
        <begin position="123"/>
        <end position="151"/>
    </location>
</feature>